<evidence type="ECO:0000313" key="1">
    <source>
        <dbReference type="EMBL" id="GAA1597875.1"/>
    </source>
</evidence>
<evidence type="ECO:0000313" key="2">
    <source>
        <dbReference type="Proteomes" id="UP001501705"/>
    </source>
</evidence>
<dbReference type="Proteomes" id="UP001501705">
    <property type="component" value="Unassembled WGS sequence"/>
</dbReference>
<reference evidence="2" key="1">
    <citation type="journal article" date="2019" name="Int. J. Syst. Evol. Microbiol.">
        <title>The Global Catalogue of Microorganisms (GCM) 10K type strain sequencing project: providing services to taxonomists for standard genome sequencing and annotation.</title>
        <authorList>
            <consortium name="The Broad Institute Genomics Platform"/>
            <consortium name="The Broad Institute Genome Sequencing Center for Infectious Disease"/>
            <person name="Wu L."/>
            <person name="Ma J."/>
        </authorList>
    </citation>
    <scope>NUCLEOTIDE SEQUENCE [LARGE SCALE GENOMIC DNA]</scope>
    <source>
        <strain evidence="2">JCM 15572</strain>
    </source>
</reference>
<organism evidence="1 2">
    <name type="scientific">Kribbella hippodromi</name>
    <dbReference type="NCBI Taxonomy" id="434347"/>
    <lineage>
        <taxon>Bacteria</taxon>
        <taxon>Bacillati</taxon>
        <taxon>Actinomycetota</taxon>
        <taxon>Actinomycetes</taxon>
        <taxon>Propionibacteriales</taxon>
        <taxon>Kribbellaceae</taxon>
        <taxon>Kribbella</taxon>
    </lineage>
</organism>
<comment type="caution">
    <text evidence="1">The sequence shown here is derived from an EMBL/GenBank/DDBJ whole genome shotgun (WGS) entry which is preliminary data.</text>
</comment>
<proteinExistence type="predicted"/>
<accession>A0ABP4Q4Z3</accession>
<gene>
    <name evidence="1" type="ORF">GCM10009804_62970</name>
</gene>
<keyword evidence="2" id="KW-1185">Reference proteome</keyword>
<sequence>MPADVLAYDEQIALRGEQSGGVQSTGAVEHLLLFAQCVREGSEYFVRDGSGVCCGGVAGFRADCVEGGFAADAAGGCGVEVALYTGRGWRDVRGEGQVEDVVRVGAGVVEGIAVAGQPDVVGGADDAFGVEESGGPVRGRGLGYASLLPRVCC</sequence>
<protein>
    <submittedName>
        <fullName evidence="1">Uncharacterized protein</fullName>
    </submittedName>
</protein>
<dbReference type="EMBL" id="BAAAPH010000025">
    <property type="protein sequence ID" value="GAA1597875.1"/>
    <property type="molecule type" value="Genomic_DNA"/>
</dbReference>
<name>A0ABP4Q4Z3_9ACTN</name>